<evidence type="ECO:0000256" key="1">
    <source>
        <dbReference type="SAM" id="MobiDB-lite"/>
    </source>
</evidence>
<feature type="region of interest" description="Disordered" evidence="1">
    <location>
        <begin position="1"/>
        <end position="28"/>
    </location>
</feature>
<dbReference type="AlphaFoldDB" id="A0A3N2PTK7"/>
<evidence type="ECO:0000313" key="3">
    <source>
        <dbReference type="Proteomes" id="UP000272025"/>
    </source>
</evidence>
<dbReference type="RefSeq" id="XP_028465655.1">
    <property type="nucleotide sequence ID" value="XM_028612023.1"/>
</dbReference>
<dbReference type="GeneID" id="39580501"/>
<organism evidence="2 3">
    <name type="scientific">Sodiomyces alkalinus (strain CBS 110278 / VKM F-3762 / F11)</name>
    <name type="common">Alkaliphilic filamentous fungus</name>
    <dbReference type="NCBI Taxonomy" id="1314773"/>
    <lineage>
        <taxon>Eukaryota</taxon>
        <taxon>Fungi</taxon>
        <taxon>Dikarya</taxon>
        <taxon>Ascomycota</taxon>
        <taxon>Pezizomycotina</taxon>
        <taxon>Sordariomycetes</taxon>
        <taxon>Hypocreomycetidae</taxon>
        <taxon>Glomerellales</taxon>
        <taxon>Plectosphaerellaceae</taxon>
        <taxon>Sodiomyces</taxon>
    </lineage>
</organism>
<dbReference type="Proteomes" id="UP000272025">
    <property type="component" value="Unassembled WGS sequence"/>
</dbReference>
<keyword evidence="3" id="KW-1185">Reference proteome</keyword>
<name>A0A3N2PTK7_SODAK</name>
<evidence type="ECO:0000313" key="2">
    <source>
        <dbReference type="EMBL" id="ROT37849.1"/>
    </source>
</evidence>
<feature type="compositionally biased region" description="Basic and acidic residues" evidence="1">
    <location>
        <begin position="1"/>
        <end position="19"/>
    </location>
</feature>
<feature type="region of interest" description="Disordered" evidence="1">
    <location>
        <begin position="51"/>
        <end position="85"/>
    </location>
</feature>
<accession>A0A3N2PTK7</accession>
<gene>
    <name evidence="2" type="ORF">SODALDRAFT_333599</name>
</gene>
<protein>
    <submittedName>
        <fullName evidence="2">Uncharacterized protein</fullName>
    </submittedName>
</protein>
<dbReference type="EMBL" id="ML119056">
    <property type="protein sequence ID" value="ROT37849.1"/>
    <property type="molecule type" value="Genomic_DNA"/>
</dbReference>
<dbReference type="OrthoDB" id="5283415at2759"/>
<reference evidence="2 3" key="1">
    <citation type="journal article" date="2018" name="Mol. Ecol.">
        <title>The obligate alkalophilic soda-lake fungus Sodiomyces alkalinus has shifted to a protein diet.</title>
        <authorList>
            <person name="Grum-Grzhimaylo A.A."/>
            <person name="Falkoski D.L."/>
            <person name="van den Heuvel J."/>
            <person name="Valero-Jimenez C.A."/>
            <person name="Min B."/>
            <person name="Choi I.G."/>
            <person name="Lipzen A."/>
            <person name="Daum C.G."/>
            <person name="Aanen D.K."/>
            <person name="Tsang A."/>
            <person name="Henrissat B."/>
            <person name="Bilanenko E.N."/>
            <person name="de Vries R.P."/>
            <person name="van Kan J.A.L."/>
            <person name="Grigoriev I.V."/>
            <person name="Debets A.J.M."/>
        </authorList>
    </citation>
    <scope>NUCLEOTIDE SEQUENCE [LARGE SCALE GENOMIC DNA]</scope>
    <source>
        <strain evidence="2 3">F11</strain>
    </source>
</reference>
<proteinExistence type="predicted"/>
<sequence length="85" mass="9620">MRLKELRPNRCHHHTEIAGRGESPTGSEEEIMTYSGIIRTTNVDMAYQTHSKRRSMATDEESLASTVDKDEGKSRVRNSGMALLR</sequence>